<keyword evidence="1" id="KW-0812">Transmembrane</keyword>
<dbReference type="Gene3D" id="3.10.350.10">
    <property type="entry name" value="LysM domain"/>
    <property type="match status" value="1"/>
</dbReference>
<dbReference type="SUPFAM" id="SSF54106">
    <property type="entry name" value="LysM domain"/>
    <property type="match status" value="1"/>
</dbReference>
<dbReference type="InterPro" id="IPR001322">
    <property type="entry name" value="Lamin_tail_dom"/>
</dbReference>
<dbReference type="EMBL" id="LN890655">
    <property type="protein sequence ID" value="CUS03839.2"/>
    <property type="molecule type" value="Genomic_DNA"/>
</dbReference>
<sequence length="260" mass="26870">MSFRQMLPFLFLNVVVSAVVVLSILFWWSNRDGIGAAATDTAAVATLPGGALPTPIIAAPPSGTIPPTAPAAPAAGEPVVHTVQAGETLNMISQQYDVSIDDIMAANGLDNPNFIGVGQQLTIPVGGLPEPTIAPTEAPAALPSPIPTEPAAAAGGAGAIAITGILDPGLLETEAVQFVNNGATEQLMQGWKVRDEDNNVYTFGGVSIFGEGAGILLHTRAGDDTFSDLHWGLGEPIWRSGEKLTLWDANEQVVATYTVP</sequence>
<evidence type="ECO:0000313" key="4">
    <source>
        <dbReference type="Proteomes" id="UP000215027"/>
    </source>
</evidence>
<dbReference type="OrthoDB" id="166495at2"/>
<dbReference type="Gene3D" id="2.60.40.1260">
    <property type="entry name" value="Lamin Tail domain"/>
    <property type="match status" value="1"/>
</dbReference>
<feature type="domain" description="LysM" evidence="2">
    <location>
        <begin position="79"/>
        <end position="123"/>
    </location>
</feature>
<dbReference type="PANTHER" id="PTHR33734">
    <property type="entry name" value="LYSM DOMAIN-CONTAINING GPI-ANCHORED PROTEIN 2"/>
    <property type="match status" value="1"/>
</dbReference>
<keyword evidence="1" id="KW-0472">Membrane</keyword>
<keyword evidence="4" id="KW-1185">Reference proteome</keyword>
<evidence type="ECO:0000256" key="1">
    <source>
        <dbReference type="SAM" id="Phobius"/>
    </source>
</evidence>
<dbReference type="InterPro" id="IPR036415">
    <property type="entry name" value="Lamin_tail_dom_sf"/>
</dbReference>
<feature type="transmembrane region" description="Helical" evidence="1">
    <location>
        <begin position="7"/>
        <end position="28"/>
    </location>
</feature>
<proteinExistence type="predicted"/>
<evidence type="ECO:0000259" key="2">
    <source>
        <dbReference type="PROSITE" id="PS51782"/>
    </source>
</evidence>
<protein>
    <submittedName>
        <fullName evidence="3">Peptidoglycan-binding protein</fullName>
    </submittedName>
</protein>
<dbReference type="KEGG" id="pbf:CFX0092_A1961"/>
<reference evidence="3" key="1">
    <citation type="submission" date="2016-01" db="EMBL/GenBank/DDBJ databases">
        <authorList>
            <person name="Mcilroy J.S."/>
            <person name="Karst M S."/>
            <person name="Albertsen M."/>
        </authorList>
    </citation>
    <scope>NUCLEOTIDE SEQUENCE</scope>
    <source>
        <strain evidence="3">Cfx-K</strain>
    </source>
</reference>
<dbReference type="Pfam" id="PF00932">
    <property type="entry name" value="LTD"/>
    <property type="match status" value="1"/>
</dbReference>
<dbReference type="CDD" id="cd00118">
    <property type="entry name" value="LysM"/>
    <property type="match status" value="1"/>
</dbReference>
<dbReference type="InterPro" id="IPR018392">
    <property type="entry name" value="LysM"/>
</dbReference>
<keyword evidence="1" id="KW-1133">Transmembrane helix</keyword>
<name>A0A160T3E1_9CHLR</name>
<dbReference type="Pfam" id="PF01476">
    <property type="entry name" value="LysM"/>
    <property type="match status" value="1"/>
</dbReference>
<dbReference type="AlphaFoldDB" id="A0A160T3E1"/>
<dbReference type="InterPro" id="IPR036779">
    <property type="entry name" value="LysM_dom_sf"/>
</dbReference>
<dbReference type="SUPFAM" id="SSF74853">
    <property type="entry name" value="Lamin A/C globular tail domain"/>
    <property type="match status" value="1"/>
</dbReference>
<dbReference type="SMART" id="SM00257">
    <property type="entry name" value="LysM"/>
    <property type="match status" value="1"/>
</dbReference>
<gene>
    <name evidence="3" type="ORF">CFX0092_A1961</name>
</gene>
<dbReference type="PANTHER" id="PTHR33734:SF22">
    <property type="entry name" value="MEMBRANE-BOUND LYTIC MUREIN TRANSGLYCOSYLASE D"/>
    <property type="match status" value="1"/>
</dbReference>
<dbReference type="Proteomes" id="UP000215027">
    <property type="component" value="Chromosome I"/>
</dbReference>
<evidence type="ECO:0000313" key="3">
    <source>
        <dbReference type="EMBL" id="CUS03839.2"/>
    </source>
</evidence>
<dbReference type="PROSITE" id="PS51782">
    <property type="entry name" value="LYSM"/>
    <property type="match status" value="1"/>
</dbReference>
<accession>A0A160T3E1</accession>
<organism evidence="3 4">
    <name type="scientific">Candidatus Promineifilum breve</name>
    <dbReference type="NCBI Taxonomy" id="1806508"/>
    <lineage>
        <taxon>Bacteria</taxon>
        <taxon>Bacillati</taxon>
        <taxon>Chloroflexota</taxon>
        <taxon>Ardenticatenia</taxon>
        <taxon>Candidatus Promineifilales</taxon>
        <taxon>Candidatus Promineifilaceae</taxon>
        <taxon>Candidatus Promineifilum</taxon>
    </lineage>
</organism>